<dbReference type="RefSeq" id="WP_095660092.1">
    <property type="nucleotide sequence ID" value="NZ_CP019688.1"/>
</dbReference>
<keyword evidence="4" id="KW-1185">Reference proteome</keyword>
<keyword evidence="2" id="KW-1133">Transmembrane helix</keyword>
<evidence type="ECO:0000256" key="1">
    <source>
        <dbReference type="SAM" id="MobiDB-lite"/>
    </source>
</evidence>
<evidence type="ECO:0008006" key="5">
    <source>
        <dbReference type="Google" id="ProtNLM"/>
    </source>
</evidence>
<proteinExistence type="predicted"/>
<feature type="transmembrane region" description="Helical" evidence="2">
    <location>
        <begin position="70"/>
        <end position="103"/>
    </location>
</feature>
<dbReference type="KEGG" id="cgv:CGLAU_07215"/>
<evidence type="ECO:0000313" key="3">
    <source>
        <dbReference type="EMBL" id="AQQ15398.1"/>
    </source>
</evidence>
<keyword evidence="2" id="KW-0812">Transmembrane</keyword>
<dbReference type="OrthoDB" id="4428064at2"/>
<keyword evidence="2" id="KW-0472">Membrane</keyword>
<evidence type="ECO:0000256" key="2">
    <source>
        <dbReference type="SAM" id="Phobius"/>
    </source>
</evidence>
<organism evidence="3 4">
    <name type="scientific">Corynebacterium glaucum</name>
    <dbReference type="NCBI Taxonomy" id="187491"/>
    <lineage>
        <taxon>Bacteria</taxon>
        <taxon>Bacillati</taxon>
        <taxon>Actinomycetota</taxon>
        <taxon>Actinomycetes</taxon>
        <taxon>Mycobacteriales</taxon>
        <taxon>Corynebacteriaceae</taxon>
        <taxon>Corynebacterium</taxon>
    </lineage>
</organism>
<name>A0A1Q2HX29_9CORY</name>
<feature type="transmembrane region" description="Helical" evidence="2">
    <location>
        <begin position="124"/>
        <end position="148"/>
    </location>
</feature>
<dbReference type="EMBL" id="CP019688">
    <property type="protein sequence ID" value="AQQ15398.1"/>
    <property type="molecule type" value="Genomic_DNA"/>
</dbReference>
<evidence type="ECO:0000313" key="4">
    <source>
        <dbReference type="Proteomes" id="UP000217209"/>
    </source>
</evidence>
<reference evidence="3 4" key="1">
    <citation type="submission" date="2016-12" db="EMBL/GenBank/DDBJ databases">
        <authorList>
            <person name="Song W.-J."/>
            <person name="Kurnit D.M."/>
        </authorList>
    </citation>
    <scope>NUCLEOTIDE SEQUENCE [LARGE SCALE GENOMIC DNA]</scope>
    <source>
        <strain evidence="3 4">DSM 30827</strain>
    </source>
</reference>
<feature type="region of interest" description="Disordered" evidence="1">
    <location>
        <begin position="1"/>
        <end position="25"/>
    </location>
</feature>
<sequence>MTYNPNGGRNDGPDPSGFNHPEGYSAYDSGQSGFDQADYGQPYHGEQSYGQPGAFGGQAVPQQDNNLALASLIVGIIGLVFIVLFFPLAIVLGLVAIVLGVMGMRRAKAIEETNQYGVQTSRRGFAIGGLVTGIIATVVSVILMVLGVKIAQDLVDSGVVEACEQYVGDNKALEECLERELENNPNFPK</sequence>
<gene>
    <name evidence="3" type="ORF">CGLAU_07215</name>
</gene>
<accession>A0A1Q2HX29</accession>
<dbReference type="AlphaFoldDB" id="A0A1Q2HX29"/>
<protein>
    <recommendedName>
        <fullName evidence="5">DUF4190 domain-containing protein</fullName>
    </recommendedName>
</protein>
<dbReference type="Proteomes" id="UP000217209">
    <property type="component" value="Chromosome"/>
</dbReference>